<evidence type="ECO:0000256" key="5">
    <source>
        <dbReference type="SAM" id="MobiDB-lite"/>
    </source>
</evidence>
<keyword evidence="6" id="KW-1133">Transmembrane helix</keyword>
<name>A0A9N8EV25_9STRA</name>
<dbReference type="Proteomes" id="UP001153069">
    <property type="component" value="Unassembled WGS sequence"/>
</dbReference>
<dbReference type="Gene3D" id="3.90.228.10">
    <property type="match status" value="1"/>
</dbReference>
<keyword evidence="6" id="KW-0812">Transmembrane</keyword>
<dbReference type="EMBL" id="CAICTM010001699">
    <property type="protein sequence ID" value="CAB9525614.1"/>
    <property type="molecule type" value="Genomic_DNA"/>
</dbReference>
<dbReference type="SUPFAM" id="SSF56399">
    <property type="entry name" value="ADP-ribosylation"/>
    <property type="match status" value="1"/>
</dbReference>
<gene>
    <name evidence="8" type="ORF">SEMRO_1701_G292170.1</name>
</gene>
<sequence>MRTPTPLNTTGIVGSQQQSLDKDRQVSLVLDHFQAQPAFLRSESPTARRLNKSPSAAKKRNKQTNGNFSSIHYQDKALSLVYQHYCGYRLEFGIPVNITSPYKIHFVPDKYYKEKCEWMDHEMIELCQRVNAEECASLFSTVSKLLLELGKLTVPPPPQQPFLPNNDRKHEIRRLWAHKRTAWDLPLFLMRCAATSQKSSRLCTPFPLGYERHPAFVLHHNNIRDTALQQPQRTCDEASLVSFLSSRQWTEKVKLAVDDNVSTKTNTKAIQVTLDLRHDPTPHFQQLVHQRGSVKAFHGTSIENAWSILNFGLCTHPAIQKNGALMGPAVYLSDKYDVAYFFATQNGSAKYLPRAIWRAAPSFWNLLSSLSPSLVQYLQDPHAAVDLTCYAVVECTIVQPPKKHDDDPHFNGTKRRDHYFAVPNPQDIHMEQMHLILEFTKRPTLSPWMAALMVLVVVLVWKLPVFS</sequence>
<keyword evidence="4" id="KW-0520">NAD</keyword>
<feature type="transmembrane region" description="Helical" evidence="6">
    <location>
        <begin position="445"/>
        <end position="463"/>
    </location>
</feature>
<accession>A0A9N8EV25</accession>
<organism evidence="8 9">
    <name type="scientific">Seminavis robusta</name>
    <dbReference type="NCBI Taxonomy" id="568900"/>
    <lineage>
        <taxon>Eukaryota</taxon>
        <taxon>Sar</taxon>
        <taxon>Stramenopiles</taxon>
        <taxon>Ochrophyta</taxon>
        <taxon>Bacillariophyta</taxon>
        <taxon>Bacillariophyceae</taxon>
        <taxon>Bacillariophycidae</taxon>
        <taxon>Naviculales</taxon>
        <taxon>Naviculaceae</taxon>
        <taxon>Seminavis</taxon>
    </lineage>
</organism>
<dbReference type="PANTHER" id="PTHR21328">
    <property type="entry name" value="POLY ADP-RIBOSE POLYMERASE FAMILY, MEMBER PARP"/>
    <property type="match status" value="1"/>
</dbReference>
<dbReference type="GO" id="GO:0016779">
    <property type="term" value="F:nucleotidyltransferase activity"/>
    <property type="evidence" value="ECO:0007669"/>
    <property type="project" value="UniProtKB-KW"/>
</dbReference>
<keyword evidence="9" id="KW-1185">Reference proteome</keyword>
<dbReference type="InterPro" id="IPR012317">
    <property type="entry name" value="Poly(ADP-ribose)pol_cat_dom"/>
</dbReference>
<dbReference type="GO" id="GO:0003950">
    <property type="term" value="F:NAD+ poly-ADP-ribosyltransferase activity"/>
    <property type="evidence" value="ECO:0007669"/>
    <property type="project" value="InterPro"/>
</dbReference>
<feature type="region of interest" description="Disordered" evidence="5">
    <location>
        <begin position="44"/>
        <end position="68"/>
    </location>
</feature>
<dbReference type="InterPro" id="IPR051838">
    <property type="entry name" value="ARTD_PARP"/>
</dbReference>
<proteinExistence type="predicted"/>
<evidence type="ECO:0000256" key="2">
    <source>
        <dbReference type="ARBA" id="ARBA00022679"/>
    </source>
</evidence>
<evidence type="ECO:0000256" key="3">
    <source>
        <dbReference type="ARBA" id="ARBA00022695"/>
    </source>
</evidence>
<evidence type="ECO:0000313" key="8">
    <source>
        <dbReference type="EMBL" id="CAB9525614.1"/>
    </source>
</evidence>
<protein>
    <recommendedName>
        <fullName evidence="7">PARP catalytic domain-containing protein</fullName>
    </recommendedName>
</protein>
<evidence type="ECO:0000256" key="4">
    <source>
        <dbReference type="ARBA" id="ARBA00023027"/>
    </source>
</evidence>
<dbReference type="AlphaFoldDB" id="A0A9N8EV25"/>
<keyword evidence="6" id="KW-0472">Membrane</keyword>
<comment type="caution">
    <text evidence="8">The sequence shown here is derived from an EMBL/GenBank/DDBJ whole genome shotgun (WGS) entry which is preliminary data.</text>
</comment>
<evidence type="ECO:0000259" key="7">
    <source>
        <dbReference type="Pfam" id="PF00644"/>
    </source>
</evidence>
<keyword evidence="2" id="KW-0808">Transferase</keyword>
<evidence type="ECO:0000256" key="6">
    <source>
        <dbReference type="SAM" id="Phobius"/>
    </source>
</evidence>
<keyword evidence="3" id="KW-0548">Nucleotidyltransferase</keyword>
<dbReference type="Pfam" id="PF00644">
    <property type="entry name" value="PARP"/>
    <property type="match status" value="1"/>
</dbReference>
<evidence type="ECO:0000313" key="9">
    <source>
        <dbReference type="Proteomes" id="UP001153069"/>
    </source>
</evidence>
<dbReference type="OrthoDB" id="19501at2759"/>
<evidence type="ECO:0000256" key="1">
    <source>
        <dbReference type="ARBA" id="ARBA00022676"/>
    </source>
</evidence>
<feature type="domain" description="PARP catalytic" evidence="7">
    <location>
        <begin position="262"/>
        <end position="344"/>
    </location>
</feature>
<reference evidence="8" key="1">
    <citation type="submission" date="2020-06" db="EMBL/GenBank/DDBJ databases">
        <authorList>
            <consortium name="Plant Systems Biology data submission"/>
        </authorList>
    </citation>
    <scope>NUCLEOTIDE SEQUENCE</scope>
    <source>
        <strain evidence="8">D6</strain>
    </source>
</reference>
<keyword evidence="1" id="KW-0328">Glycosyltransferase</keyword>